<comment type="caution">
    <text evidence="1">The sequence shown here is derived from an EMBL/GenBank/DDBJ whole genome shotgun (WGS) entry which is preliminary data.</text>
</comment>
<gene>
    <name evidence="1" type="ORF">GEV47_16845</name>
</gene>
<reference evidence="1 2" key="1">
    <citation type="submission" date="2019-10" db="EMBL/GenBank/DDBJ databases">
        <title>Glaciimonas soli sp. nov., a psychrophilic bacterium isolated from the forest soil of a high elevation mountain in Taiwan.</title>
        <authorList>
            <person name="Wang L.-T."/>
            <person name="Shieh W.Y."/>
        </authorList>
    </citation>
    <scope>NUCLEOTIDE SEQUENCE [LARGE SCALE GENOMIC DNA]</scope>
    <source>
        <strain evidence="1 2">GS1</strain>
    </source>
</reference>
<dbReference type="EMBL" id="WINI01000009">
    <property type="protein sequence ID" value="MQR02345.1"/>
    <property type="molecule type" value="Genomic_DNA"/>
</dbReference>
<keyword evidence="2" id="KW-1185">Reference proteome</keyword>
<dbReference type="RefSeq" id="WP_153235979.1">
    <property type="nucleotide sequence ID" value="NZ_WINI01000009.1"/>
</dbReference>
<sequence>MQVTVAQKIRIPAVVPFYLNGKPTRKSPHPRSLRSSQLSRMKITRMKVRAKAVPTIERAHYQRVVSLPCANCGVETFSQAAHSNRYQDGKGAGLKANYLATFPLCCDRPGIVGCHFKHDQCIGMTREEADARTTGYIADTHRKLGIE</sequence>
<dbReference type="AlphaFoldDB" id="A0A843YS08"/>
<organism evidence="1 2">
    <name type="scientific">Glaciimonas soli</name>
    <dbReference type="NCBI Taxonomy" id="2590999"/>
    <lineage>
        <taxon>Bacteria</taxon>
        <taxon>Pseudomonadati</taxon>
        <taxon>Pseudomonadota</taxon>
        <taxon>Betaproteobacteria</taxon>
        <taxon>Burkholderiales</taxon>
        <taxon>Oxalobacteraceae</taxon>
        <taxon>Glaciimonas</taxon>
    </lineage>
</organism>
<dbReference type="OrthoDB" id="8594085at2"/>
<evidence type="ECO:0000313" key="2">
    <source>
        <dbReference type="Proteomes" id="UP000451565"/>
    </source>
</evidence>
<dbReference type="Proteomes" id="UP000451565">
    <property type="component" value="Unassembled WGS sequence"/>
</dbReference>
<evidence type="ECO:0000313" key="1">
    <source>
        <dbReference type="EMBL" id="MQR02345.1"/>
    </source>
</evidence>
<evidence type="ECO:0008006" key="3">
    <source>
        <dbReference type="Google" id="ProtNLM"/>
    </source>
</evidence>
<proteinExistence type="predicted"/>
<accession>A0A843YS08</accession>
<name>A0A843YS08_9BURK</name>
<protein>
    <recommendedName>
        <fullName evidence="3">DUF968 domain-containing protein</fullName>
    </recommendedName>
</protein>